<evidence type="ECO:0000313" key="8">
    <source>
        <dbReference type="EMBL" id="KAK3761666.1"/>
    </source>
</evidence>
<dbReference type="Pfam" id="PF10324">
    <property type="entry name" value="7TM_GPCR_Srw"/>
    <property type="match status" value="1"/>
</dbReference>
<dbReference type="Gene3D" id="1.20.1070.10">
    <property type="entry name" value="Rhodopsin 7-helix transmembrane proteins"/>
    <property type="match status" value="1"/>
</dbReference>
<feature type="transmembrane region" description="Helical" evidence="6">
    <location>
        <begin position="367"/>
        <end position="383"/>
    </location>
</feature>
<dbReference type="CDD" id="cd14978">
    <property type="entry name" value="7tmA_FMRFamide_R-like"/>
    <property type="match status" value="1"/>
</dbReference>
<feature type="transmembrane region" description="Helical" evidence="6">
    <location>
        <begin position="268"/>
        <end position="292"/>
    </location>
</feature>
<dbReference type="PROSITE" id="PS50262">
    <property type="entry name" value="G_PROTEIN_RECEP_F1_2"/>
    <property type="match status" value="1"/>
</dbReference>
<dbReference type="PANTHER" id="PTHR46273:SF4">
    <property type="entry name" value="AT19640P"/>
    <property type="match status" value="1"/>
</dbReference>
<name>A0AAE0Z3Z0_9GAST</name>
<dbReference type="InterPro" id="IPR053219">
    <property type="entry name" value="GPCR_Dmsr-1"/>
</dbReference>
<feature type="transmembrane region" description="Helical" evidence="6">
    <location>
        <begin position="325"/>
        <end position="347"/>
    </location>
</feature>
<feature type="domain" description="G-protein coupled receptors family 1 profile" evidence="7">
    <location>
        <begin position="86"/>
        <end position="380"/>
    </location>
</feature>
<dbReference type="PANTHER" id="PTHR46273">
    <property type="entry name" value="MYOSUPPRESSIN RECEPTOR 1, ISOFORM B-RELATED"/>
    <property type="match status" value="1"/>
</dbReference>
<evidence type="ECO:0000256" key="2">
    <source>
        <dbReference type="ARBA" id="ARBA00022692"/>
    </source>
</evidence>
<gene>
    <name evidence="8" type="ORF">RRG08_048060</name>
</gene>
<keyword evidence="9" id="KW-1185">Reference proteome</keyword>
<dbReference type="PRINTS" id="PR00237">
    <property type="entry name" value="GPCRRHODOPSN"/>
</dbReference>
<feature type="transmembrane region" description="Helical" evidence="6">
    <location>
        <begin position="198"/>
        <end position="218"/>
    </location>
</feature>
<evidence type="ECO:0000256" key="3">
    <source>
        <dbReference type="ARBA" id="ARBA00022989"/>
    </source>
</evidence>
<evidence type="ECO:0000259" key="7">
    <source>
        <dbReference type="PROSITE" id="PS50262"/>
    </source>
</evidence>
<accession>A0AAE0Z3Z0</accession>
<evidence type="ECO:0000256" key="1">
    <source>
        <dbReference type="ARBA" id="ARBA00004370"/>
    </source>
</evidence>
<keyword evidence="3 6" id="KW-1133">Transmembrane helix</keyword>
<feature type="region of interest" description="Disordered" evidence="5">
    <location>
        <begin position="411"/>
        <end position="433"/>
    </location>
</feature>
<dbReference type="InterPro" id="IPR000276">
    <property type="entry name" value="GPCR_Rhodpsn"/>
</dbReference>
<dbReference type="InterPro" id="IPR019427">
    <property type="entry name" value="7TM_GPCR_serpentine_rcpt_Srw"/>
</dbReference>
<evidence type="ECO:0000313" key="9">
    <source>
        <dbReference type="Proteomes" id="UP001283361"/>
    </source>
</evidence>
<sequence length="433" mass="48503">MATLNYSASNDKAWASSQGPRAGGFSVGVSGAATTLASITQMASESTAQDGLVDEKSSAALEQMFRYYLKMHGYLAVAVCLFGIISNLLNIVVLTRKHMRSPTNFILTALAIADILTMSPYVVMATYFYIIFEPLCEEGDRHTKPWMYFILFHNLWIVTCHMMAMWLTVSLAVFRYIFVCRHQVAATMCSMQRARLTVLIVVIGSIVSCIPNCFIYQVRETFSNETAAMMGYATLPPVPADQEPPSCYYVYPSDFALAHPEYVNFVRWLYGVVIKVLPCIVLAYLSMLLIIAMQQAKKRRARLLNNISRVIDHDSSSEHNRTTKMLVAVVLCFVITELPQGVITWISAVDEVFFENVYVQLGDFMDILVLINSAVNFILYCIMSQQFRDTFKSLFVAKHLPSFLQRVKHHSNGGGAGPGAGEYSMVHTETTHV</sequence>
<evidence type="ECO:0000256" key="4">
    <source>
        <dbReference type="ARBA" id="ARBA00023136"/>
    </source>
</evidence>
<feature type="transmembrane region" description="Helical" evidence="6">
    <location>
        <begin position="150"/>
        <end position="178"/>
    </location>
</feature>
<evidence type="ECO:0000256" key="5">
    <source>
        <dbReference type="SAM" id="MobiDB-lite"/>
    </source>
</evidence>
<proteinExistence type="predicted"/>
<keyword evidence="4 6" id="KW-0472">Membrane</keyword>
<keyword evidence="2 6" id="KW-0812">Transmembrane</keyword>
<feature type="region of interest" description="Disordered" evidence="5">
    <location>
        <begin position="1"/>
        <end position="21"/>
    </location>
</feature>
<organism evidence="8 9">
    <name type="scientific">Elysia crispata</name>
    <name type="common">lettuce slug</name>
    <dbReference type="NCBI Taxonomy" id="231223"/>
    <lineage>
        <taxon>Eukaryota</taxon>
        <taxon>Metazoa</taxon>
        <taxon>Spiralia</taxon>
        <taxon>Lophotrochozoa</taxon>
        <taxon>Mollusca</taxon>
        <taxon>Gastropoda</taxon>
        <taxon>Heterobranchia</taxon>
        <taxon>Euthyneura</taxon>
        <taxon>Panpulmonata</taxon>
        <taxon>Sacoglossa</taxon>
        <taxon>Placobranchoidea</taxon>
        <taxon>Plakobranchidae</taxon>
        <taxon>Elysia</taxon>
    </lineage>
</organism>
<dbReference type="AlphaFoldDB" id="A0AAE0Z3Z0"/>
<protein>
    <recommendedName>
        <fullName evidence="7">G-protein coupled receptors family 1 profile domain-containing protein</fullName>
    </recommendedName>
</protein>
<dbReference type="SUPFAM" id="SSF81321">
    <property type="entry name" value="Family A G protein-coupled receptor-like"/>
    <property type="match status" value="1"/>
</dbReference>
<dbReference type="SMART" id="SM01381">
    <property type="entry name" value="7TM_GPCR_Srsx"/>
    <property type="match status" value="1"/>
</dbReference>
<dbReference type="InterPro" id="IPR017452">
    <property type="entry name" value="GPCR_Rhodpsn_7TM"/>
</dbReference>
<dbReference type="EMBL" id="JAWDGP010004860">
    <property type="protein sequence ID" value="KAK3761666.1"/>
    <property type="molecule type" value="Genomic_DNA"/>
</dbReference>
<evidence type="ECO:0000256" key="6">
    <source>
        <dbReference type="SAM" id="Phobius"/>
    </source>
</evidence>
<comment type="caution">
    <text evidence="8">The sequence shown here is derived from an EMBL/GenBank/DDBJ whole genome shotgun (WGS) entry which is preliminary data.</text>
</comment>
<feature type="compositionally biased region" description="Polar residues" evidence="5">
    <location>
        <begin position="1"/>
        <end position="19"/>
    </location>
</feature>
<feature type="transmembrane region" description="Helical" evidence="6">
    <location>
        <begin position="71"/>
        <end position="93"/>
    </location>
</feature>
<dbReference type="GO" id="GO:0005886">
    <property type="term" value="C:plasma membrane"/>
    <property type="evidence" value="ECO:0007669"/>
    <property type="project" value="TreeGrafter"/>
</dbReference>
<reference evidence="8" key="1">
    <citation type="journal article" date="2023" name="G3 (Bethesda)">
        <title>A reference genome for the long-term kleptoplast-retaining sea slug Elysia crispata morphotype clarki.</title>
        <authorList>
            <person name="Eastman K.E."/>
            <person name="Pendleton A.L."/>
            <person name="Shaikh M.A."/>
            <person name="Suttiyut T."/>
            <person name="Ogas R."/>
            <person name="Tomko P."/>
            <person name="Gavelis G."/>
            <person name="Widhalm J.R."/>
            <person name="Wisecaver J.H."/>
        </authorList>
    </citation>
    <scope>NUCLEOTIDE SEQUENCE</scope>
    <source>
        <strain evidence="8">ECLA1</strain>
    </source>
</reference>
<comment type="subcellular location">
    <subcellularLocation>
        <location evidence="1">Membrane</location>
    </subcellularLocation>
</comment>
<feature type="transmembrane region" description="Helical" evidence="6">
    <location>
        <begin position="105"/>
        <end position="130"/>
    </location>
</feature>
<dbReference type="GO" id="GO:0008528">
    <property type="term" value="F:G protein-coupled peptide receptor activity"/>
    <property type="evidence" value="ECO:0007669"/>
    <property type="project" value="InterPro"/>
</dbReference>
<dbReference type="Proteomes" id="UP001283361">
    <property type="component" value="Unassembled WGS sequence"/>
</dbReference>